<reference evidence="18 19" key="1">
    <citation type="journal article" date="2024" name="Ann. Entomol. Soc. Am.">
        <title>Genomic analyses of the southern and eastern yellowjacket wasps (Hymenoptera: Vespidae) reveal evolutionary signatures of social life.</title>
        <authorList>
            <person name="Catto M.A."/>
            <person name="Caine P.B."/>
            <person name="Orr S.E."/>
            <person name="Hunt B.G."/>
            <person name="Goodisman M.A.D."/>
        </authorList>
    </citation>
    <scope>NUCLEOTIDE SEQUENCE [LARGE SCALE GENOMIC DNA]</scope>
    <source>
        <strain evidence="18">232</strain>
        <tissue evidence="18">Head and thorax</tissue>
    </source>
</reference>
<dbReference type="SUPFAM" id="SSF53686">
    <property type="entry name" value="Tryptophan synthase beta subunit-like PLP-dependent enzymes"/>
    <property type="match status" value="1"/>
</dbReference>
<sequence length="1849" mass="213571">MSFPNKEDRLNCWSHRDEYWKCLDEAKSETDCNEFRKKYEQFCPSQWVKHFDRIKLLAKSAKHNSHVKKKQELYNTMDLSHLLQELQICKENIAIYKKLITFNLSFKHLLTTKNKEEWQLILLNIMEVLTSNQDMGKEWILLASHAFFILQSAQCDPESLQRYLAYFLEIDSSELFYINKTYKIIHLELFKLVITHGYLQVNQKKIYSNNVLCIIFKIIYPHCIQYTPYSYFAYKILNTWLHRSIYTDFWNTNSLLIEQKLEMIIFSNWYNSINDINKQNATYIFNIYLRIMIEKYNGFLEYVFNCIDSLSWQNETKYIILAEVCNMPKCRIAMITSEHFLLCLSTSLTKNHLRCVGTKVYMNILKRLTEKDWKKSFDTVIKYLVYQWEIEPNKNHNALKALCKYWLEPTIAKYKNILLHLWELCKDFAAPFFHSHLQRIANEMYVTFPQDIDLIFYIHHKDEVIRLNGFAIYCYQSSKLLNNDKIDHFIIIKQFLWYNVNTTSIFLRDGITKYFKIFYTNILKSSENFGYNQYICNIVDWLHEFLLDCFEPGSHYQRKILGLNLYKVVLSITHTYFCKHLIEKEHNSPIILHNKCTKEDIKCKFTNKKCLLVLLKLLQDSALDVKQTATYIIINYFKKDVLTNIEKKVIFDMGLKNCNSSKFYEVETGALLMKILSTWEPFNAEFITNKCEQSTLCNSYYEFFLCEAQKQLLQMKEDILKAIVHNGSFYGILTAMLNCNFEDGLENCTPPLNFIKNLLDFLDDAITFFLSILSSKSATTKYASSFAEMGLAINDTIKTSAINDDNYDDLILSPAHQVIVSCIWLSLKVSCEIVNNIGSRMYSNETTLHAIKLIAMVLTKCRHKGAIEAAGIAIGNLVRCICKKDSYAETLKVYVKNLLEDKTTNTLNITRRGAGFTLMFHKIVSNDNRKGRPLLHFAIQELLYSLESWSEIQFENIEYKYDLPLARHLYFLRTLVADKNLHVQLTPYMERISLVCFQYLRSEIWQIRNASLQLFGSIIPRLVGQSPGGKELDFGNGYSVNHFITHYPILTNHILKQLQVFSQLSENSNTMLHEYSNIVHILILLSKFSISGCDFIDYLSYDFVQEMKSCFCKLLANPIEYIRVLTGKAYAALTAFSCIKSEIEILKFNIFLIKNVNKIHGHLLTIKYLKEKFLAEAENINSCKTIESIIINPDEKYISEYRIQNIVKIWNNKLKTKSNQQVYYTLECMLIELFNLKLSPSNIECFDKIILDSLCILHMEKIKPSFYQFIDNLTYLYADHIKYTAIFNMSLSDNEYIKNEALECLQFLVQRFSEVESKNKLIMMHCCLILLKNDTSDICSSVCVMELERPDRLSQCTWRSNATNTPHTIRKEFSNRDDVLPNILEAIGQTPMVRLNNIPQLYGLECEIFAKCEFMNPGGSVKDRIAYRMIQDAEEKGILKPGSTIIEPTSGNTGIGLAMAAAVKGYRCVIVMPEKMSNEKVLTLRALGAEIIRTPTEAAWNSPESHISISQKLQKEIPNSVILDQYTNSGNPLAHYDQTAMEIWKQCDEKLDYVVIGAGTGGTVSGIGRKLKELHPEITIIAVDPIGSILAFPSELNEHDVSFYEVEGIGYDFLPTVLDRNIVDKWVKVNDCESLNAARMLIKQEGLLCGGSSGAALSAVLKIAKDIPAKKRVVVILPDGIRNYMTKFVCDNWMEIRGFLDIPSVDESNKWWCNYTVSTLSITKPPVLSKTATCQEAIHILKTTNSDQVVVIDNEEKVKGVLTMQILMSKLIFGGIKQADCVENIMIKHFVKVLSTTTLIKLSLILEHETYVVVVDHINNDALIGIINPSDIVNFISNKDNALQTNGST</sequence>
<keyword evidence="9" id="KW-1015">Disulfide bond</keyword>
<comment type="function">
    <text evidence="13">Hydro-lyase catalyzing the first step of the transsulfuration pathway, where the hydroxyl group of L-serine is displaced by L-homocysteine in a beta-replacement reaction to form L-cystathionine, the precursor of L-cysteine. This catabolic route allows the elimination of L-methionine and the toxic metabolite L-homocysteine. Also involved in the production of hydrogen sulfide, a gasotransmitter with signaling and cytoprotective effects on neurons.</text>
</comment>
<keyword evidence="11 16" id="KW-0456">Lyase</keyword>
<evidence type="ECO:0000256" key="3">
    <source>
        <dbReference type="ARBA" id="ARBA00005003"/>
    </source>
</evidence>
<dbReference type="InterPro" id="IPR016024">
    <property type="entry name" value="ARM-type_fold"/>
</dbReference>
<dbReference type="Gene3D" id="3.10.580.10">
    <property type="entry name" value="CBS-domain"/>
    <property type="match status" value="1"/>
</dbReference>
<dbReference type="FunFam" id="3.40.50.1100:FF:000003">
    <property type="entry name" value="Cystathionine beta-synthase"/>
    <property type="match status" value="1"/>
</dbReference>
<protein>
    <recommendedName>
        <fullName evidence="12 16">Cystathionine beta-synthase</fullName>
        <ecNumber evidence="5 16">4.2.1.22</ecNumber>
    </recommendedName>
</protein>
<dbReference type="GO" id="GO:0030170">
    <property type="term" value="F:pyridoxal phosphate binding"/>
    <property type="evidence" value="ECO:0007669"/>
    <property type="project" value="UniProtKB-ARBA"/>
</dbReference>
<evidence type="ECO:0000256" key="8">
    <source>
        <dbReference type="ARBA" id="ARBA00023128"/>
    </source>
</evidence>
<comment type="catalytic activity">
    <reaction evidence="14 16">
        <text>L-homocysteine + L-serine = L,L-cystathionine + H2O</text>
        <dbReference type="Rhea" id="RHEA:10112"/>
        <dbReference type="ChEBI" id="CHEBI:15377"/>
        <dbReference type="ChEBI" id="CHEBI:33384"/>
        <dbReference type="ChEBI" id="CHEBI:58161"/>
        <dbReference type="ChEBI" id="CHEBI:58199"/>
        <dbReference type="EC" id="4.2.1.22"/>
    </reaction>
</comment>
<keyword evidence="7 15" id="KW-0129">CBS domain</keyword>
<dbReference type="InterPro" id="IPR001926">
    <property type="entry name" value="TrpB-like_PALP"/>
</dbReference>
<feature type="domain" description="CBS" evidence="17">
    <location>
        <begin position="1721"/>
        <end position="1778"/>
    </location>
</feature>
<comment type="cofactor">
    <cofactor evidence="1 16">
        <name>pyridoxal 5'-phosphate</name>
        <dbReference type="ChEBI" id="CHEBI:597326"/>
    </cofactor>
</comment>
<evidence type="ECO:0000256" key="14">
    <source>
        <dbReference type="ARBA" id="ARBA00047490"/>
    </source>
</evidence>
<keyword evidence="10 16" id="KW-0198">Cysteine biosynthesis</keyword>
<evidence type="ECO:0000256" key="16">
    <source>
        <dbReference type="RuleBase" id="RU361204"/>
    </source>
</evidence>
<dbReference type="SMART" id="SM00116">
    <property type="entry name" value="CBS"/>
    <property type="match status" value="2"/>
</dbReference>
<dbReference type="NCBIfam" id="TIGR01137">
    <property type="entry name" value="cysta_beta"/>
    <property type="match status" value="1"/>
</dbReference>
<keyword evidence="8" id="KW-0496">Mitochondrion</keyword>
<dbReference type="Gene3D" id="1.10.10.140">
    <property type="entry name" value="Cytochrome c oxidase, subunit VIb"/>
    <property type="match status" value="1"/>
</dbReference>
<comment type="caution">
    <text evidence="18">The sequence shown here is derived from an EMBL/GenBank/DDBJ whole genome shotgun (WGS) entry which is preliminary data.</text>
</comment>
<dbReference type="GO" id="GO:0006535">
    <property type="term" value="P:cysteine biosynthetic process from serine"/>
    <property type="evidence" value="ECO:0007669"/>
    <property type="project" value="UniProtKB-UniRule"/>
</dbReference>
<dbReference type="PROSITE" id="PS00901">
    <property type="entry name" value="CYS_SYNTHASE"/>
    <property type="match status" value="1"/>
</dbReference>
<evidence type="ECO:0000256" key="12">
    <source>
        <dbReference type="ARBA" id="ARBA00026192"/>
    </source>
</evidence>
<proteinExistence type="inferred from homology"/>
<dbReference type="GO" id="GO:0005739">
    <property type="term" value="C:mitochondrion"/>
    <property type="evidence" value="ECO:0007669"/>
    <property type="project" value="UniProtKB-SubCell"/>
</dbReference>
<evidence type="ECO:0000256" key="6">
    <source>
        <dbReference type="ARBA" id="ARBA00022898"/>
    </source>
</evidence>
<dbReference type="EMBL" id="JAYRBN010000034">
    <property type="protein sequence ID" value="KAL2748027.1"/>
    <property type="molecule type" value="Genomic_DNA"/>
</dbReference>
<dbReference type="InterPro" id="IPR019442">
    <property type="entry name" value="THADA/TRM732_DUF2428"/>
</dbReference>
<dbReference type="PROSITE" id="PS51808">
    <property type="entry name" value="CHCH"/>
    <property type="match status" value="1"/>
</dbReference>
<evidence type="ECO:0000256" key="4">
    <source>
        <dbReference type="ARBA" id="ARBA00007103"/>
    </source>
</evidence>
<dbReference type="InterPro" id="IPR056842">
    <property type="entry name" value="THADA-like_TPR_C"/>
</dbReference>
<dbReference type="GO" id="GO:0004122">
    <property type="term" value="F:cystathionine beta-synthase activity"/>
    <property type="evidence" value="ECO:0007669"/>
    <property type="project" value="UniProtKB-UniRule"/>
</dbReference>
<name>A0ABD2CSG2_VESMC</name>
<dbReference type="PANTHER" id="PTHR10314">
    <property type="entry name" value="CYSTATHIONINE BETA-SYNTHASE"/>
    <property type="match status" value="1"/>
</dbReference>
<gene>
    <name evidence="18" type="ORF">V1477_003922</name>
</gene>
<evidence type="ECO:0000256" key="10">
    <source>
        <dbReference type="ARBA" id="ARBA00023192"/>
    </source>
</evidence>
<dbReference type="PROSITE" id="PS51371">
    <property type="entry name" value="CBS"/>
    <property type="match status" value="1"/>
</dbReference>
<dbReference type="SUPFAM" id="SSF54631">
    <property type="entry name" value="CBS-domain pair"/>
    <property type="match status" value="1"/>
</dbReference>
<comment type="subcellular location">
    <subcellularLocation>
        <location evidence="2">Mitochondrion</location>
    </subcellularLocation>
</comment>
<dbReference type="InterPro" id="IPR000644">
    <property type="entry name" value="CBS_dom"/>
</dbReference>
<dbReference type="InterPro" id="IPR048280">
    <property type="entry name" value="COX6B-like"/>
</dbReference>
<dbReference type="FunFam" id="3.40.50.1100:FF:000118">
    <property type="entry name" value="Related to CYS4-cystathionine beta-synthase"/>
    <property type="match status" value="1"/>
</dbReference>
<evidence type="ECO:0000256" key="7">
    <source>
        <dbReference type="ARBA" id="ARBA00023122"/>
    </source>
</evidence>
<dbReference type="InterPro" id="IPR036549">
    <property type="entry name" value="CX6/COA6-like_sf"/>
</dbReference>
<evidence type="ECO:0000256" key="9">
    <source>
        <dbReference type="ARBA" id="ARBA00023157"/>
    </source>
</evidence>
<dbReference type="InterPro" id="IPR036052">
    <property type="entry name" value="TrpB-like_PALP_sf"/>
</dbReference>
<dbReference type="GO" id="GO:0019343">
    <property type="term" value="P:cysteine biosynthetic process via cystathionine"/>
    <property type="evidence" value="ECO:0007669"/>
    <property type="project" value="UniProtKB-UniRule"/>
</dbReference>
<evidence type="ECO:0000259" key="17">
    <source>
        <dbReference type="PROSITE" id="PS51371"/>
    </source>
</evidence>
<organism evidence="18 19">
    <name type="scientific">Vespula maculifrons</name>
    <name type="common">Eastern yellow jacket</name>
    <name type="synonym">Wasp</name>
    <dbReference type="NCBI Taxonomy" id="7453"/>
    <lineage>
        <taxon>Eukaryota</taxon>
        <taxon>Metazoa</taxon>
        <taxon>Ecdysozoa</taxon>
        <taxon>Arthropoda</taxon>
        <taxon>Hexapoda</taxon>
        <taxon>Insecta</taxon>
        <taxon>Pterygota</taxon>
        <taxon>Neoptera</taxon>
        <taxon>Endopterygota</taxon>
        <taxon>Hymenoptera</taxon>
        <taxon>Apocrita</taxon>
        <taxon>Aculeata</taxon>
        <taxon>Vespoidea</taxon>
        <taxon>Vespidae</taxon>
        <taxon>Vespinae</taxon>
        <taxon>Vespula</taxon>
    </lineage>
</organism>
<evidence type="ECO:0000256" key="1">
    <source>
        <dbReference type="ARBA" id="ARBA00001933"/>
    </source>
</evidence>
<dbReference type="InterPro" id="IPR005857">
    <property type="entry name" value="Cysta_beta_synth"/>
</dbReference>
<dbReference type="Proteomes" id="UP001607303">
    <property type="component" value="Unassembled WGS sequence"/>
</dbReference>
<evidence type="ECO:0000256" key="5">
    <source>
        <dbReference type="ARBA" id="ARBA00012041"/>
    </source>
</evidence>
<dbReference type="SUPFAM" id="SSF47694">
    <property type="entry name" value="Cytochrome c oxidase subunit h"/>
    <property type="match status" value="1"/>
</dbReference>
<dbReference type="InterPro" id="IPR001216">
    <property type="entry name" value="P-phosphate_BS"/>
</dbReference>
<dbReference type="CDD" id="cd01561">
    <property type="entry name" value="CBS_like"/>
    <property type="match status" value="1"/>
</dbReference>
<keyword evidence="19" id="KW-1185">Reference proteome</keyword>
<evidence type="ECO:0000256" key="13">
    <source>
        <dbReference type="ARBA" id="ARBA00045425"/>
    </source>
</evidence>
<keyword evidence="6 16" id="KW-0663">Pyridoxal phosphate</keyword>
<dbReference type="Pfam" id="PF10350">
    <property type="entry name" value="DUF2428"/>
    <property type="match status" value="1"/>
</dbReference>
<comment type="similarity">
    <text evidence="4 16">Belongs to the cysteine synthase/cystathionine beta-synthase family.</text>
</comment>
<dbReference type="Pfam" id="PF00571">
    <property type="entry name" value="CBS"/>
    <property type="match status" value="2"/>
</dbReference>
<dbReference type="EC" id="4.2.1.22" evidence="5 16"/>
<accession>A0ABD2CSG2</accession>
<dbReference type="InterPro" id="IPR050214">
    <property type="entry name" value="Cys_Synth/Cystath_Beta-Synth"/>
</dbReference>
<evidence type="ECO:0000256" key="11">
    <source>
        <dbReference type="ARBA" id="ARBA00023239"/>
    </source>
</evidence>
<evidence type="ECO:0000313" key="18">
    <source>
        <dbReference type="EMBL" id="KAL2748027.1"/>
    </source>
</evidence>
<dbReference type="SUPFAM" id="SSF48371">
    <property type="entry name" value="ARM repeat"/>
    <property type="match status" value="1"/>
</dbReference>
<dbReference type="Gene3D" id="3.40.50.1100">
    <property type="match status" value="2"/>
</dbReference>
<keyword evidence="16" id="KW-0028">Amino-acid biosynthesis</keyword>
<dbReference type="InterPro" id="IPR046342">
    <property type="entry name" value="CBS_dom_sf"/>
</dbReference>
<comment type="pathway">
    <text evidence="3">Amino-acid biosynthesis; L-cysteine biosynthesis; L-cysteine from L-homocysteine and L-serine: step 1/2.</text>
</comment>
<dbReference type="Pfam" id="PF25151">
    <property type="entry name" value="TPR_Trm732_C"/>
    <property type="match status" value="1"/>
</dbReference>
<evidence type="ECO:0000256" key="15">
    <source>
        <dbReference type="PROSITE-ProRule" id="PRU00703"/>
    </source>
</evidence>
<dbReference type="Pfam" id="PF00291">
    <property type="entry name" value="PALP"/>
    <property type="match status" value="1"/>
</dbReference>
<dbReference type="Pfam" id="PF02297">
    <property type="entry name" value="COX6B"/>
    <property type="match status" value="1"/>
</dbReference>
<evidence type="ECO:0000256" key="2">
    <source>
        <dbReference type="ARBA" id="ARBA00004173"/>
    </source>
</evidence>
<evidence type="ECO:0000313" key="19">
    <source>
        <dbReference type="Proteomes" id="UP001607303"/>
    </source>
</evidence>